<dbReference type="PROSITE" id="PS51830">
    <property type="entry name" value="FIIND"/>
    <property type="match status" value="1"/>
</dbReference>
<evidence type="ECO:0000259" key="12">
    <source>
        <dbReference type="PROSITE" id="PS50209"/>
    </source>
</evidence>
<feature type="domain" description="CARD" evidence="12">
    <location>
        <begin position="816"/>
        <end position="907"/>
    </location>
</feature>
<feature type="region of interest" description="Disordered" evidence="11">
    <location>
        <begin position="358"/>
        <end position="425"/>
    </location>
</feature>
<evidence type="ECO:0000256" key="3">
    <source>
        <dbReference type="ARBA" id="ARBA00004193"/>
    </source>
</evidence>
<dbReference type="SMART" id="SM00368">
    <property type="entry name" value="LRR_RI"/>
    <property type="match status" value="8"/>
</dbReference>
<evidence type="ECO:0000256" key="4">
    <source>
        <dbReference type="ARBA" id="ARBA00022490"/>
    </source>
</evidence>
<evidence type="ECO:0000313" key="14">
    <source>
        <dbReference type="Ensembl" id="ENSATEP00000030600.3"/>
    </source>
</evidence>
<keyword evidence="7" id="KW-0645">Protease</keyword>
<evidence type="ECO:0000256" key="2">
    <source>
        <dbReference type="ARBA" id="ARBA00004187"/>
    </source>
</evidence>
<reference evidence="14" key="1">
    <citation type="submission" date="2021-04" db="EMBL/GenBank/DDBJ databases">
        <authorList>
            <consortium name="Wellcome Sanger Institute Data Sharing"/>
        </authorList>
    </citation>
    <scope>NUCLEOTIDE SEQUENCE [LARGE SCALE GENOMIC DNA]</scope>
</reference>
<evidence type="ECO:0000256" key="5">
    <source>
        <dbReference type="ARBA" id="ARBA00022590"/>
    </source>
</evidence>
<dbReference type="GO" id="GO:0012501">
    <property type="term" value="P:programmed cell death"/>
    <property type="evidence" value="ECO:0007669"/>
    <property type="project" value="UniProtKB-KW"/>
</dbReference>
<feature type="compositionally biased region" description="Polar residues" evidence="11">
    <location>
        <begin position="519"/>
        <end position="529"/>
    </location>
</feature>
<evidence type="ECO:0000256" key="10">
    <source>
        <dbReference type="ARBA" id="ARBA00038296"/>
    </source>
</evidence>
<evidence type="ECO:0008006" key="16">
    <source>
        <dbReference type="Google" id="ProtNLM"/>
    </source>
</evidence>
<dbReference type="InParanoid" id="A0A3Q1JC70"/>
<dbReference type="GeneTree" id="ENSGT00730000111912"/>
<keyword evidence="6" id="KW-0433">Leucine-rich repeat</keyword>
<feature type="compositionally biased region" description="Polar residues" evidence="11">
    <location>
        <begin position="361"/>
        <end position="376"/>
    </location>
</feature>
<dbReference type="GO" id="GO:0042981">
    <property type="term" value="P:regulation of apoptotic process"/>
    <property type="evidence" value="ECO:0007669"/>
    <property type="project" value="InterPro"/>
</dbReference>
<keyword evidence="5" id="KW-1210">Necrosis</keyword>
<proteinExistence type="inferred from homology"/>
<feature type="region of interest" description="Disordered" evidence="11">
    <location>
        <begin position="489"/>
        <end position="529"/>
    </location>
</feature>
<keyword evidence="8" id="KW-0677">Repeat</keyword>
<keyword evidence="15" id="KW-1185">Reference proteome</keyword>
<comment type="subcellular location">
    <subcellularLocation>
        <location evidence="2">Basolateral cell membrane</location>
    </subcellularLocation>
    <subcellularLocation>
        <location evidence="3">Cell membrane</location>
        <topology evidence="3">Lipid-anchor</topology>
    </subcellularLocation>
    <subcellularLocation>
        <location evidence="1">Inflammasome</location>
    </subcellularLocation>
</comment>
<dbReference type="GO" id="GO:0006508">
    <property type="term" value="P:proteolysis"/>
    <property type="evidence" value="ECO:0007669"/>
    <property type="project" value="UniProtKB-KW"/>
</dbReference>
<reference evidence="14" key="2">
    <citation type="submission" date="2025-08" db="UniProtKB">
        <authorList>
            <consortium name="Ensembl"/>
        </authorList>
    </citation>
    <scope>IDENTIFICATION</scope>
</reference>
<dbReference type="PROSITE" id="PS50209">
    <property type="entry name" value="CARD"/>
    <property type="match status" value="1"/>
</dbReference>
<dbReference type="InterPro" id="IPR001315">
    <property type="entry name" value="CARD"/>
</dbReference>
<feature type="domain" description="FIIND" evidence="13">
    <location>
        <begin position="540"/>
        <end position="812"/>
    </location>
</feature>
<evidence type="ECO:0000256" key="11">
    <source>
        <dbReference type="SAM" id="MobiDB-lite"/>
    </source>
</evidence>
<dbReference type="Pfam" id="PF13553">
    <property type="entry name" value="FIIND"/>
    <property type="match status" value="1"/>
</dbReference>
<dbReference type="Gene3D" id="3.80.10.10">
    <property type="entry name" value="Ribonuclease Inhibitor"/>
    <property type="match status" value="2"/>
</dbReference>
<name>A0A3Q1JC70_ANATE</name>
<dbReference type="GO" id="GO:0016323">
    <property type="term" value="C:basolateral plasma membrane"/>
    <property type="evidence" value="ECO:0007669"/>
    <property type="project" value="UniProtKB-SubCell"/>
</dbReference>
<protein>
    <recommendedName>
        <fullName evidence="16">FIIND domain-containing protein</fullName>
    </recommendedName>
</protein>
<dbReference type="AlphaFoldDB" id="A0A3Q1JC70"/>
<evidence type="ECO:0000313" key="15">
    <source>
        <dbReference type="Proteomes" id="UP000265040"/>
    </source>
</evidence>
<evidence type="ECO:0000259" key="13">
    <source>
        <dbReference type="PROSITE" id="PS51830"/>
    </source>
</evidence>
<dbReference type="Pfam" id="PF23679">
    <property type="entry name" value="UPA-FIIND"/>
    <property type="match status" value="1"/>
</dbReference>
<organism evidence="14 15">
    <name type="scientific">Anabas testudineus</name>
    <name type="common">Climbing perch</name>
    <name type="synonym">Anthias testudineus</name>
    <dbReference type="NCBI Taxonomy" id="64144"/>
    <lineage>
        <taxon>Eukaryota</taxon>
        <taxon>Metazoa</taxon>
        <taxon>Chordata</taxon>
        <taxon>Craniata</taxon>
        <taxon>Vertebrata</taxon>
        <taxon>Euteleostomi</taxon>
        <taxon>Actinopterygii</taxon>
        <taxon>Neopterygii</taxon>
        <taxon>Teleostei</taxon>
        <taxon>Neoteleostei</taxon>
        <taxon>Acanthomorphata</taxon>
        <taxon>Anabantaria</taxon>
        <taxon>Anabantiformes</taxon>
        <taxon>Anabantoidei</taxon>
        <taxon>Anabantidae</taxon>
        <taxon>Anabas</taxon>
    </lineage>
</organism>
<dbReference type="Pfam" id="PF00619">
    <property type="entry name" value="CARD"/>
    <property type="match status" value="1"/>
</dbReference>
<evidence type="ECO:0000256" key="9">
    <source>
        <dbReference type="ARBA" id="ARBA00023233"/>
    </source>
</evidence>
<evidence type="ECO:0000256" key="6">
    <source>
        <dbReference type="ARBA" id="ARBA00022614"/>
    </source>
</evidence>
<evidence type="ECO:0000256" key="8">
    <source>
        <dbReference type="ARBA" id="ARBA00022737"/>
    </source>
</evidence>
<keyword evidence="4" id="KW-0963">Cytoplasm</keyword>
<dbReference type="InterPro" id="IPR025307">
    <property type="entry name" value="FIIND_dom"/>
</dbReference>
<sequence>MYDCWDEVEGQPVSVSLSILCDETSSSDLRDEPGPSDRPVNLFKTGISQSRSYTYRPAPGELSQTQCEQLASALKRITFTLEELDLSRNSVKESGAELLFAALESSNCKVTTLRLSDCILSKTSLDSLVSVLNADHLMELDLSGNKYLRDSGVKLLSDGLRNRYGRLRTLRLSSCNLSENSCGYLASAIKSRPDCVEELDLSLNNLQDSGIKLLSDGLKSPYCELKTLRLNSCNLSENSCGFLASAIKSNPYCVEELDLSLNKLQDSGIKLLSDGLKSQYCKLKTLRLVNCLISDEGCAALVSALQSKPSDLTELDLSGNELQDQGMNLLFALVESPDCKLKMLRVEEGRNLITLDRTKSSHSATQPAQRQTSIFTTPDELLEEQRQLKETTGSRSEHRVRRRKALHDTMADFTKKRHTAPFTTPDELLELRQLEETLRLQQPPLPGKPAPLPREQLPKQQQGNEQLEEFEQQRRRRAPLTTLLEEQQQFKENRTEQTSQESLIAASSDDSHLSLDLSTTNTESGSSVENTEVMEKPHTVHDPSHFIPEILINTFGETSYRFRVEYPGTYQCTLTRLVFTMCREGELLYRIVQWDESLLQSAGKTPAGPLFDIQCSEDSVFQLHIPHCETKPASLSDGLSVAHISDDGMRILDPLQITDTHVVVDVPHLSAFGLVWDIMNRILNQPMRCQVLLFHRPRENRKLNVFLLPENIPLQEVRQQQEGAEYIEAPSSCHLIKGHTYSLHSPENYRVQPLRAQFDFNYGPNYHPTFEIRPNSNAEEVTVMVRDQEETPVWEYNARLNAPGACGQDPPRRQRLQEEDEGRLFHVRAEFIQRASDSVLDDLLDNLLEEGVINHREMETVQRMLNRAHRARELIDMVLRRGNPASQIMINNLRVLDPFLFQMLRLG</sequence>
<comment type="similarity">
    <text evidence="10">Belongs to the NOD1-NOD2 family.</text>
</comment>
<dbReference type="Ensembl" id="ENSATET00000031061.3">
    <property type="protein sequence ID" value="ENSATEP00000030600.3"/>
    <property type="gene ID" value="ENSATEG00000021142.3"/>
</dbReference>
<dbReference type="Pfam" id="PF13516">
    <property type="entry name" value="LRR_6"/>
    <property type="match status" value="6"/>
</dbReference>
<dbReference type="SMART" id="SM00114">
    <property type="entry name" value="CARD"/>
    <property type="match status" value="1"/>
</dbReference>
<feature type="compositionally biased region" description="Pro residues" evidence="11">
    <location>
        <begin position="443"/>
        <end position="452"/>
    </location>
</feature>
<keyword evidence="7" id="KW-0378">Hydrolase</keyword>
<evidence type="ECO:0000256" key="1">
    <source>
        <dbReference type="ARBA" id="ARBA00004110"/>
    </source>
</evidence>
<dbReference type="InterPro" id="IPR011029">
    <property type="entry name" value="DEATH-like_dom_sf"/>
</dbReference>
<dbReference type="GO" id="GO:0008233">
    <property type="term" value="F:peptidase activity"/>
    <property type="evidence" value="ECO:0007669"/>
    <property type="project" value="UniProtKB-KW"/>
</dbReference>
<reference evidence="14" key="3">
    <citation type="submission" date="2025-09" db="UniProtKB">
        <authorList>
            <consortium name="Ensembl"/>
        </authorList>
    </citation>
    <scope>IDENTIFICATION</scope>
</reference>
<evidence type="ECO:0000256" key="7">
    <source>
        <dbReference type="ARBA" id="ARBA00022670"/>
    </source>
</evidence>
<dbReference type="SUPFAM" id="SSF52047">
    <property type="entry name" value="RNI-like"/>
    <property type="match status" value="1"/>
</dbReference>
<dbReference type="Gene3D" id="1.10.533.10">
    <property type="entry name" value="Death Domain, Fas"/>
    <property type="match status" value="1"/>
</dbReference>
<keyword evidence="9" id="KW-1271">Inflammasome</keyword>
<dbReference type="PANTHER" id="PTHR24106">
    <property type="entry name" value="NACHT, LRR AND CARD DOMAINS-CONTAINING"/>
    <property type="match status" value="1"/>
</dbReference>
<dbReference type="GO" id="GO:0061702">
    <property type="term" value="C:canonical inflammasome complex"/>
    <property type="evidence" value="ECO:0007669"/>
    <property type="project" value="UniProtKB-SubCell"/>
</dbReference>
<dbReference type="Proteomes" id="UP000265040">
    <property type="component" value="Chromosome 1"/>
</dbReference>
<feature type="region of interest" description="Disordered" evidence="11">
    <location>
        <begin position="441"/>
        <end position="474"/>
    </location>
</feature>
<dbReference type="CDD" id="cd00116">
    <property type="entry name" value="LRR_RI"/>
    <property type="match status" value="1"/>
</dbReference>
<dbReference type="InterPro" id="IPR001611">
    <property type="entry name" value="Leu-rich_rpt"/>
</dbReference>
<dbReference type="SUPFAM" id="SSF47986">
    <property type="entry name" value="DEATH domain"/>
    <property type="match status" value="1"/>
</dbReference>
<accession>A0A3Q1JC70</accession>
<dbReference type="InterPro" id="IPR032675">
    <property type="entry name" value="LRR_dom_sf"/>
</dbReference>
<dbReference type="InterPro" id="IPR051261">
    <property type="entry name" value="NLR"/>
</dbReference>